<dbReference type="AlphaFoldDB" id="A0A915KI42"/>
<evidence type="ECO:0000313" key="2">
    <source>
        <dbReference type="WBParaSite" id="nRc.2.0.1.t37666-RA"/>
    </source>
</evidence>
<dbReference type="WBParaSite" id="nRc.2.0.1.t37666-RA">
    <property type="protein sequence ID" value="nRc.2.0.1.t37666-RA"/>
    <property type="gene ID" value="nRc.2.0.1.g37666"/>
</dbReference>
<sequence length="64" mass="7513">MRHFDTIRMLEYKKNFERCAPGRQETTEGIKKDTNSSAIPEEGSCKKTQSIVFLSFFSFTFKLR</sequence>
<organism evidence="1 2">
    <name type="scientific">Romanomermis culicivorax</name>
    <name type="common">Nematode worm</name>
    <dbReference type="NCBI Taxonomy" id="13658"/>
    <lineage>
        <taxon>Eukaryota</taxon>
        <taxon>Metazoa</taxon>
        <taxon>Ecdysozoa</taxon>
        <taxon>Nematoda</taxon>
        <taxon>Enoplea</taxon>
        <taxon>Dorylaimia</taxon>
        <taxon>Mermithida</taxon>
        <taxon>Mermithoidea</taxon>
        <taxon>Mermithidae</taxon>
        <taxon>Romanomermis</taxon>
    </lineage>
</organism>
<accession>A0A915KI42</accession>
<protein>
    <submittedName>
        <fullName evidence="2">Uncharacterized protein</fullName>
    </submittedName>
</protein>
<name>A0A915KI42_ROMCU</name>
<proteinExistence type="predicted"/>
<keyword evidence="1" id="KW-1185">Reference proteome</keyword>
<evidence type="ECO:0000313" key="1">
    <source>
        <dbReference type="Proteomes" id="UP000887565"/>
    </source>
</evidence>
<dbReference type="Proteomes" id="UP000887565">
    <property type="component" value="Unplaced"/>
</dbReference>
<reference evidence="2" key="1">
    <citation type="submission" date="2022-11" db="UniProtKB">
        <authorList>
            <consortium name="WormBaseParasite"/>
        </authorList>
    </citation>
    <scope>IDENTIFICATION</scope>
</reference>